<keyword evidence="3" id="KW-1185">Reference proteome</keyword>
<dbReference type="AlphaFoldDB" id="E4WYY0"/>
<evidence type="ECO:0000256" key="1">
    <source>
        <dbReference type="SAM" id="MobiDB-lite"/>
    </source>
</evidence>
<name>E4WYY0_OIKDI</name>
<evidence type="ECO:0000313" key="2">
    <source>
        <dbReference type="EMBL" id="CBY22896.1"/>
    </source>
</evidence>
<dbReference type="EMBL" id="FN653019">
    <property type="protein sequence ID" value="CBY22896.1"/>
    <property type="molecule type" value="Genomic_DNA"/>
</dbReference>
<evidence type="ECO:0000313" key="3">
    <source>
        <dbReference type="Proteomes" id="UP000001307"/>
    </source>
</evidence>
<protein>
    <submittedName>
        <fullName evidence="2">Uncharacterized protein</fullName>
    </submittedName>
</protein>
<organism evidence="2">
    <name type="scientific">Oikopleura dioica</name>
    <name type="common">Tunicate</name>
    <dbReference type="NCBI Taxonomy" id="34765"/>
    <lineage>
        <taxon>Eukaryota</taxon>
        <taxon>Metazoa</taxon>
        <taxon>Chordata</taxon>
        <taxon>Tunicata</taxon>
        <taxon>Appendicularia</taxon>
        <taxon>Copelata</taxon>
        <taxon>Oikopleuridae</taxon>
        <taxon>Oikopleura</taxon>
    </lineage>
</organism>
<sequence>MFSLDGRNAGFDSSQWENAADEDDQASWLKLYFCNLIDRWALLNTRASEKLNVILCCLDEADDDEAPASSTTPNTPAYSSAAAAEIEAQKKVRIGCCNGLPYTNNKRCCCRRAAFDKDSKFCCAINGCENFRIFERTENNYSACQSLQGLVVQEYGYTGQWAHLGEPDFTKEQRPEPSQIRHPYRARYPYGKSEDASAAGSDSVAPTRPTRPTRPVRG</sequence>
<gene>
    <name evidence="2" type="ORF">GSOID_T00013674001</name>
</gene>
<accession>E4WYY0</accession>
<dbReference type="InParanoid" id="E4WYY0"/>
<reference evidence="2" key="1">
    <citation type="journal article" date="2010" name="Science">
        <title>Plasticity of animal genome architecture unmasked by rapid evolution of a pelagic tunicate.</title>
        <authorList>
            <person name="Denoeud F."/>
            <person name="Henriet S."/>
            <person name="Mungpakdee S."/>
            <person name="Aury J.M."/>
            <person name="Da Silva C."/>
            <person name="Brinkmann H."/>
            <person name="Mikhaleva J."/>
            <person name="Olsen L.C."/>
            <person name="Jubin C."/>
            <person name="Canestro C."/>
            <person name="Bouquet J.M."/>
            <person name="Danks G."/>
            <person name="Poulain J."/>
            <person name="Campsteijn C."/>
            <person name="Adamski M."/>
            <person name="Cross I."/>
            <person name="Yadetie F."/>
            <person name="Muffato M."/>
            <person name="Louis A."/>
            <person name="Butcher S."/>
            <person name="Tsagkogeorga G."/>
            <person name="Konrad A."/>
            <person name="Singh S."/>
            <person name="Jensen M.F."/>
            <person name="Cong E.H."/>
            <person name="Eikeseth-Otteraa H."/>
            <person name="Noel B."/>
            <person name="Anthouard V."/>
            <person name="Porcel B.M."/>
            <person name="Kachouri-Lafond R."/>
            <person name="Nishino A."/>
            <person name="Ugolini M."/>
            <person name="Chourrout P."/>
            <person name="Nishida H."/>
            <person name="Aasland R."/>
            <person name="Huzurbazar S."/>
            <person name="Westhof E."/>
            <person name="Delsuc F."/>
            <person name="Lehrach H."/>
            <person name="Reinhardt R."/>
            <person name="Weissenbach J."/>
            <person name="Roy S.W."/>
            <person name="Artiguenave F."/>
            <person name="Postlethwait J.H."/>
            <person name="Manak J.R."/>
            <person name="Thompson E.M."/>
            <person name="Jaillon O."/>
            <person name="Du Pasquier L."/>
            <person name="Boudinot P."/>
            <person name="Liberles D.A."/>
            <person name="Volff J.N."/>
            <person name="Philippe H."/>
            <person name="Lenhard B."/>
            <person name="Roest Crollius H."/>
            <person name="Wincker P."/>
            <person name="Chourrout D."/>
        </authorList>
    </citation>
    <scope>NUCLEOTIDE SEQUENCE [LARGE SCALE GENOMIC DNA]</scope>
</reference>
<dbReference type="Proteomes" id="UP000001307">
    <property type="component" value="Unassembled WGS sequence"/>
</dbReference>
<feature type="compositionally biased region" description="Low complexity" evidence="1">
    <location>
        <begin position="206"/>
        <end position="218"/>
    </location>
</feature>
<feature type="compositionally biased region" description="Basic and acidic residues" evidence="1">
    <location>
        <begin position="166"/>
        <end position="175"/>
    </location>
</feature>
<proteinExistence type="predicted"/>
<feature type="region of interest" description="Disordered" evidence="1">
    <location>
        <begin position="166"/>
        <end position="218"/>
    </location>
</feature>